<dbReference type="Pfam" id="PF04940">
    <property type="entry name" value="BLUF"/>
    <property type="match status" value="1"/>
</dbReference>
<dbReference type="InterPro" id="IPR036046">
    <property type="entry name" value="Acylphosphatase-like_dom_sf"/>
</dbReference>
<dbReference type="RefSeq" id="WP_093071091.1">
    <property type="nucleotide sequence ID" value="NZ_BSOK01000042.1"/>
</dbReference>
<evidence type="ECO:0000259" key="1">
    <source>
        <dbReference type="PROSITE" id="PS50925"/>
    </source>
</evidence>
<feature type="domain" description="BLUF" evidence="1">
    <location>
        <begin position="14"/>
        <end position="105"/>
    </location>
</feature>
<evidence type="ECO:0000313" key="2">
    <source>
        <dbReference type="EMBL" id="GLR29736.1"/>
    </source>
</evidence>
<proteinExistence type="predicted"/>
<dbReference type="Proteomes" id="UP000198501">
    <property type="component" value="Unassembled WGS sequence"/>
</dbReference>
<protein>
    <submittedName>
        <fullName evidence="3">Sensors of blue-light using FAD</fullName>
    </submittedName>
</protein>
<sequence>MISDERNKNGAHILTSLTYIGKNREKDNGVKMARTFEIARRNNEKSGITSALAINDNYIIQNIEGSRLDVNELITRIITERPHLFIHVVDIKEVETRKWDGFLIRYLASTPEYEAHTLRHFSAGTDFNPYLMPKDRITSFMDALFTDELLNDI</sequence>
<reference evidence="2" key="1">
    <citation type="journal article" date="2014" name="Int. J. Syst. Evol. Microbiol.">
        <title>Complete genome of a new Firmicutes species belonging to the dominant human colonic microbiota ('Ruminococcus bicirculans') reveals two chromosomes and a selective capacity to utilize plant glucans.</title>
        <authorList>
            <consortium name="NISC Comparative Sequencing Program"/>
            <person name="Wegmann U."/>
            <person name="Louis P."/>
            <person name="Goesmann A."/>
            <person name="Henrissat B."/>
            <person name="Duncan S.H."/>
            <person name="Flint H.J."/>
        </authorList>
    </citation>
    <scope>NUCLEOTIDE SEQUENCE</scope>
    <source>
        <strain evidence="2">NBRC 103191</strain>
    </source>
</reference>
<dbReference type="Proteomes" id="UP001156645">
    <property type="component" value="Unassembled WGS sequence"/>
</dbReference>
<gene>
    <name evidence="2" type="ORF">GCM10007915_19750</name>
    <name evidence="3" type="ORF">SAMN05660405_02243</name>
</gene>
<evidence type="ECO:0000313" key="3">
    <source>
        <dbReference type="EMBL" id="SDE07219.1"/>
    </source>
</evidence>
<dbReference type="EMBL" id="BSOK01000042">
    <property type="protein sequence ID" value="GLR29736.1"/>
    <property type="molecule type" value="Genomic_DNA"/>
</dbReference>
<evidence type="ECO:0000313" key="4">
    <source>
        <dbReference type="Proteomes" id="UP000198501"/>
    </source>
</evidence>
<dbReference type="Gene3D" id="3.30.70.100">
    <property type="match status" value="1"/>
</dbReference>
<name>A0A1G6ZXD0_9GAMM</name>
<dbReference type="EMBL" id="FNAL01000021">
    <property type="protein sequence ID" value="SDE07219.1"/>
    <property type="molecule type" value="Genomic_DNA"/>
</dbReference>
<accession>A0A1G6ZXD0</accession>
<reference evidence="5" key="3">
    <citation type="journal article" date="2019" name="Int. J. Syst. Evol. Microbiol.">
        <title>The Global Catalogue of Microorganisms (GCM) 10K type strain sequencing project: providing services to taxonomists for standard genome sequencing and annotation.</title>
        <authorList>
            <consortium name="The Broad Institute Genomics Platform"/>
            <consortium name="The Broad Institute Genome Sequencing Center for Infectious Disease"/>
            <person name="Wu L."/>
            <person name="Ma J."/>
        </authorList>
    </citation>
    <scope>NUCLEOTIDE SEQUENCE [LARGE SCALE GENOMIC DNA]</scope>
    <source>
        <strain evidence="5">NBRC 103191</strain>
    </source>
</reference>
<keyword evidence="5" id="KW-1185">Reference proteome</keyword>
<dbReference type="SUPFAM" id="SSF54975">
    <property type="entry name" value="Acylphosphatase/BLUF domain-like"/>
    <property type="match status" value="1"/>
</dbReference>
<organism evidence="3 4">
    <name type="scientific">Psychrobacter pacificensis</name>
    <dbReference type="NCBI Taxonomy" id="112002"/>
    <lineage>
        <taxon>Bacteria</taxon>
        <taxon>Pseudomonadati</taxon>
        <taxon>Pseudomonadota</taxon>
        <taxon>Gammaproteobacteria</taxon>
        <taxon>Moraxellales</taxon>
        <taxon>Moraxellaceae</taxon>
        <taxon>Psychrobacter</taxon>
    </lineage>
</organism>
<dbReference type="SMART" id="SM01034">
    <property type="entry name" value="BLUF"/>
    <property type="match status" value="1"/>
</dbReference>
<dbReference type="GO" id="GO:0009882">
    <property type="term" value="F:blue light photoreceptor activity"/>
    <property type="evidence" value="ECO:0007669"/>
    <property type="project" value="InterPro"/>
</dbReference>
<reference evidence="2" key="4">
    <citation type="submission" date="2023-01" db="EMBL/GenBank/DDBJ databases">
        <title>Draft genome sequence of Psychrobacter pacificensis strain NBRC 103191.</title>
        <authorList>
            <person name="Sun Q."/>
            <person name="Mori K."/>
        </authorList>
    </citation>
    <scope>NUCLEOTIDE SEQUENCE</scope>
    <source>
        <strain evidence="2">NBRC 103191</strain>
    </source>
</reference>
<dbReference type="GO" id="GO:0071949">
    <property type="term" value="F:FAD binding"/>
    <property type="evidence" value="ECO:0007669"/>
    <property type="project" value="InterPro"/>
</dbReference>
<reference evidence="3 4" key="2">
    <citation type="submission" date="2016-10" db="EMBL/GenBank/DDBJ databases">
        <authorList>
            <person name="de Groot N.N."/>
        </authorList>
    </citation>
    <scope>NUCLEOTIDE SEQUENCE [LARGE SCALE GENOMIC DNA]</scope>
    <source>
        <strain evidence="3 4">DSM 23406</strain>
    </source>
</reference>
<dbReference type="PROSITE" id="PS50925">
    <property type="entry name" value="BLUF"/>
    <property type="match status" value="1"/>
</dbReference>
<dbReference type="InterPro" id="IPR007024">
    <property type="entry name" value="BLUF_domain"/>
</dbReference>
<evidence type="ECO:0000313" key="5">
    <source>
        <dbReference type="Proteomes" id="UP001156645"/>
    </source>
</evidence>
<dbReference type="AlphaFoldDB" id="A0A1G6ZXD0"/>